<name>A0A0W8G456_9ZZZZ</name>
<comment type="caution">
    <text evidence="2">The sequence shown here is derived from an EMBL/GenBank/DDBJ whole genome shotgun (WGS) entry which is preliminary data.</text>
</comment>
<accession>A0A0W8G456</accession>
<feature type="domain" description="HTH cro/C1-type" evidence="1">
    <location>
        <begin position="62"/>
        <end position="116"/>
    </location>
</feature>
<reference evidence="2" key="1">
    <citation type="journal article" date="2015" name="Proc. Natl. Acad. Sci. U.S.A.">
        <title>Networks of energetic and metabolic interactions define dynamics in microbial communities.</title>
        <authorList>
            <person name="Embree M."/>
            <person name="Liu J.K."/>
            <person name="Al-Bassam M.M."/>
            <person name="Zengler K."/>
        </authorList>
    </citation>
    <scope>NUCLEOTIDE SEQUENCE</scope>
</reference>
<protein>
    <submittedName>
        <fullName evidence="2">Helix-turn-helix motif</fullName>
    </submittedName>
</protein>
<dbReference type="Gene3D" id="1.10.260.40">
    <property type="entry name" value="lambda repressor-like DNA-binding domains"/>
    <property type="match status" value="1"/>
</dbReference>
<proteinExistence type="predicted"/>
<dbReference type="InterPro" id="IPR010982">
    <property type="entry name" value="Lambda_DNA-bd_dom_sf"/>
</dbReference>
<organism evidence="2">
    <name type="scientific">hydrocarbon metagenome</name>
    <dbReference type="NCBI Taxonomy" id="938273"/>
    <lineage>
        <taxon>unclassified sequences</taxon>
        <taxon>metagenomes</taxon>
        <taxon>ecological metagenomes</taxon>
    </lineage>
</organism>
<dbReference type="CDD" id="cd00093">
    <property type="entry name" value="HTH_XRE"/>
    <property type="match status" value="1"/>
</dbReference>
<evidence type="ECO:0000259" key="1">
    <source>
        <dbReference type="PROSITE" id="PS50943"/>
    </source>
</evidence>
<gene>
    <name evidence="2" type="ORF">ASZ90_002162</name>
</gene>
<dbReference type="InterPro" id="IPR001387">
    <property type="entry name" value="Cro/C1-type_HTH"/>
</dbReference>
<dbReference type="AlphaFoldDB" id="A0A0W8G456"/>
<dbReference type="GO" id="GO:0003677">
    <property type="term" value="F:DNA binding"/>
    <property type="evidence" value="ECO:0007669"/>
    <property type="project" value="InterPro"/>
</dbReference>
<sequence length="119" mass="13284">MRTLTKKPPPDAVELCFTGPAARRQEAVDLLRGLGFEAREAPSRPWREVLPFQDAELPGVFLAGARYREDMTQAALSRATGIPRRHISEMENGKRPIGKKNARLLAEALNIDPRRLLAV</sequence>
<dbReference type="Pfam" id="PF01381">
    <property type="entry name" value="HTH_3"/>
    <property type="match status" value="1"/>
</dbReference>
<dbReference type="EMBL" id="LNQE01000271">
    <property type="protein sequence ID" value="KUG27972.1"/>
    <property type="molecule type" value="Genomic_DNA"/>
</dbReference>
<dbReference type="SMART" id="SM00530">
    <property type="entry name" value="HTH_XRE"/>
    <property type="match status" value="1"/>
</dbReference>
<dbReference type="SUPFAM" id="SSF47413">
    <property type="entry name" value="lambda repressor-like DNA-binding domains"/>
    <property type="match status" value="1"/>
</dbReference>
<evidence type="ECO:0000313" key="2">
    <source>
        <dbReference type="EMBL" id="KUG27972.1"/>
    </source>
</evidence>
<dbReference type="PROSITE" id="PS50943">
    <property type="entry name" value="HTH_CROC1"/>
    <property type="match status" value="1"/>
</dbReference>